<evidence type="ECO:0000256" key="3">
    <source>
        <dbReference type="ARBA" id="ARBA00022692"/>
    </source>
</evidence>
<evidence type="ECO:0000256" key="7">
    <source>
        <dbReference type="SAM" id="Phobius"/>
    </source>
</evidence>
<dbReference type="AlphaFoldDB" id="A0ABD3M3Y4"/>
<dbReference type="PANTHER" id="PTHR23130:SF171">
    <property type="entry name" value="OS01G0895300 PROTEIN"/>
    <property type="match status" value="1"/>
</dbReference>
<evidence type="ECO:0000256" key="4">
    <source>
        <dbReference type="ARBA" id="ARBA00022982"/>
    </source>
</evidence>
<accession>A0ABD3M3Y4</accession>
<keyword evidence="6 7" id="KW-0472">Membrane</keyword>
<keyword evidence="5 7" id="KW-1133">Transmembrane helix</keyword>
<dbReference type="EMBL" id="JALLBG020000226">
    <property type="protein sequence ID" value="KAL3758725.1"/>
    <property type="molecule type" value="Genomic_DNA"/>
</dbReference>
<organism evidence="10 11">
    <name type="scientific">Discostella pseudostelligera</name>
    <dbReference type="NCBI Taxonomy" id="259834"/>
    <lineage>
        <taxon>Eukaryota</taxon>
        <taxon>Sar</taxon>
        <taxon>Stramenopiles</taxon>
        <taxon>Ochrophyta</taxon>
        <taxon>Bacillariophyta</taxon>
        <taxon>Coscinodiscophyceae</taxon>
        <taxon>Thalassiosirophycidae</taxon>
        <taxon>Stephanodiscales</taxon>
        <taxon>Stephanodiscaceae</taxon>
        <taxon>Discostella</taxon>
    </lineage>
</organism>
<feature type="transmembrane region" description="Helical" evidence="7">
    <location>
        <begin position="270"/>
        <end position="292"/>
    </location>
</feature>
<dbReference type="CDD" id="cd08760">
    <property type="entry name" value="Cyt_b561_FRRS1_like"/>
    <property type="match status" value="1"/>
</dbReference>
<dbReference type="SMART" id="SM00665">
    <property type="entry name" value="B561"/>
    <property type="match status" value="1"/>
</dbReference>
<evidence type="ECO:0000256" key="8">
    <source>
        <dbReference type="SAM" id="SignalP"/>
    </source>
</evidence>
<dbReference type="InterPro" id="IPR006593">
    <property type="entry name" value="Cyt_b561/ferric_Rdtase_TM"/>
</dbReference>
<evidence type="ECO:0000256" key="5">
    <source>
        <dbReference type="ARBA" id="ARBA00022989"/>
    </source>
</evidence>
<feature type="transmembrane region" description="Helical" evidence="7">
    <location>
        <begin position="312"/>
        <end position="329"/>
    </location>
</feature>
<dbReference type="Gene3D" id="1.20.120.1770">
    <property type="match status" value="1"/>
</dbReference>
<evidence type="ECO:0000256" key="2">
    <source>
        <dbReference type="ARBA" id="ARBA00022448"/>
    </source>
</evidence>
<keyword evidence="11" id="KW-1185">Reference proteome</keyword>
<dbReference type="Proteomes" id="UP001530293">
    <property type="component" value="Unassembled WGS sequence"/>
</dbReference>
<feature type="transmembrane region" description="Helical" evidence="7">
    <location>
        <begin position="427"/>
        <end position="449"/>
    </location>
</feature>
<proteinExistence type="predicted"/>
<dbReference type="GO" id="GO:0016020">
    <property type="term" value="C:membrane"/>
    <property type="evidence" value="ECO:0007669"/>
    <property type="project" value="UniProtKB-SubCell"/>
</dbReference>
<evidence type="ECO:0000256" key="1">
    <source>
        <dbReference type="ARBA" id="ARBA00004370"/>
    </source>
</evidence>
<reference evidence="10 11" key="1">
    <citation type="submission" date="2024-10" db="EMBL/GenBank/DDBJ databases">
        <title>Updated reference genomes for cyclostephanoid diatoms.</title>
        <authorList>
            <person name="Roberts W.R."/>
            <person name="Alverson A.J."/>
        </authorList>
    </citation>
    <scope>NUCLEOTIDE SEQUENCE [LARGE SCALE GENOMIC DNA]</scope>
    <source>
        <strain evidence="10 11">AJA232-27</strain>
    </source>
</reference>
<protein>
    <recommendedName>
        <fullName evidence="9">Cytochrome b561 domain-containing protein</fullName>
    </recommendedName>
</protein>
<comment type="caution">
    <text evidence="10">The sequence shown here is derived from an EMBL/GenBank/DDBJ whole genome shotgun (WGS) entry which is preliminary data.</text>
</comment>
<keyword evidence="8" id="KW-0732">Signal</keyword>
<feature type="chain" id="PRO_5044773856" description="Cytochrome b561 domain-containing protein" evidence="8">
    <location>
        <begin position="21"/>
        <end position="488"/>
    </location>
</feature>
<dbReference type="PANTHER" id="PTHR23130">
    <property type="entry name" value="CYTOCHROME B561 AND DOMON DOMAIN-CONTAINING PROTEIN"/>
    <property type="match status" value="1"/>
</dbReference>
<evidence type="ECO:0000259" key="9">
    <source>
        <dbReference type="SMART" id="SM00665"/>
    </source>
</evidence>
<comment type="subcellular location">
    <subcellularLocation>
        <location evidence="1">Membrane</location>
    </subcellularLocation>
</comment>
<dbReference type="Pfam" id="PF03188">
    <property type="entry name" value="Cytochrom_B561"/>
    <property type="match status" value="1"/>
</dbReference>
<keyword evidence="3 7" id="KW-0812">Transmembrane</keyword>
<feature type="transmembrane region" description="Helical" evidence="7">
    <location>
        <begin position="222"/>
        <end position="249"/>
    </location>
</feature>
<keyword evidence="4" id="KW-0249">Electron transport</keyword>
<feature type="transmembrane region" description="Helical" evidence="7">
    <location>
        <begin position="389"/>
        <end position="407"/>
    </location>
</feature>
<evidence type="ECO:0000256" key="6">
    <source>
        <dbReference type="ARBA" id="ARBA00023136"/>
    </source>
</evidence>
<evidence type="ECO:0000313" key="10">
    <source>
        <dbReference type="EMBL" id="KAL3758725.1"/>
    </source>
</evidence>
<name>A0ABD3M3Y4_9STRA</name>
<feature type="domain" description="Cytochrome b561" evidence="9">
    <location>
        <begin position="224"/>
        <end position="410"/>
    </location>
</feature>
<feature type="signal peptide" evidence="8">
    <location>
        <begin position="1"/>
        <end position="20"/>
    </location>
</feature>
<sequence length="488" mass="53365">MPPILLISFLLLLVVHTAKCQSSSVPPCVSNFCLVTLSTDLTMRYTIHYPEDDVPIDDECESCSISVQMIYDGGYAWLGIGLAGGVQSNSPMIGGHAIVGQPGISDPATFYLGGKDPELVRRTEMHVGASRIDYVGGKTVMDFTIAFGDWRGDENTGIRLYSPSSFIWAHGRDGETELGYHGPENKSTFTINTLLDNQSNDENSSSSSSEEEVSSKSMKSAWLAHGIMAFLAFGIFVPTAISSAVLRNCTLPTICGTRLENMRSTLLSKYWLYIHMGFNSTAAAFTVIVFSVAVSNINKDGGPHWETAHAKMGLSMFILVLCQVIGGYLRPSATATSIPGDAKVDDLVMTENKEGVADVHNNNEECKNSNEEVPQALPMKSMLRQAWELLHNILGIALFVFGVWQMYEGMELYHQRYDNASFATAVVFYFLWMAFWLCIIVGAIVYKWFFLKHDGSSGGVGGVPGENEGAVELPGQKIELDKSSSEIS</sequence>
<gene>
    <name evidence="10" type="ORF">ACHAWU_001452</name>
</gene>
<keyword evidence="2" id="KW-0813">Transport</keyword>
<evidence type="ECO:0000313" key="11">
    <source>
        <dbReference type="Proteomes" id="UP001530293"/>
    </source>
</evidence>